<proteinExistence type="predicted"/>
<dbReference type="InParanoid" id="A0A672QKI8"/>
<evidence type="ECO:0000256" key="5">
    <source>
        <dbReference type="SAM" id="Phobius"/>
    </source>
</evidence>
<feature type="transmembrane region" description="Helical" evidence="5">
    <location>
        <begin position="83"/>
        <end position="104"/>
    </location>
</feature>
<evidence type="ECO:0000256" key="4">
    <source>
        <dbReference type="ARBA" id="ARBA00023136"/>
    </source>
</evidence>
<evidence type="ECO:0000256" key="1">
    <source>
        <dbReference type="ARBA" id="ARBA00004370"/>
    </source>
</evidence>
<evidence type="ECO:0000256" key="2">
    <source>
        <dbReference type="ARBA" id="ARBA00022692"/>
    </source>
</evidence>
<dbReference type="Proteomes" id="UP000472262">
    <property type="component" value="Unassembled WGS sequence"/>
</dbReference>
<keyword evidence="3 5" id="KW-1133">Transmembrane helix</keyword>
<reference evidence="7" key="2">
    <citation type="submission" date="2025-09" db="UniProtKB">
        <authorList>
            <consortium name="Ensembl"/>
        </authorList>
    </citation>
    <scope>IDENTIFICATION</scope>
</reference>
<evidence type="ECO:0000313" key="7">
    <source>
        <dbReference type="Ensembl" id="ENSSGRP00000076529.1"/>
    </source>
</evidence>
<dbReference type="InterPro" id="IPR050307">
    <property type="entry name" value="Sterol_Desaturase_Related"/>
</dbReference>
<keyword evidence="4 5" id="KW-0472">Membrane</keyword>
<keyword evidence="2 5" id="KW-0812">Transmembrane</keyword>
<dbReference type="GO" id="GO:0008610">
    <property type="term" value="P:lipid biosynthetic process"/>
    <property type="evidence" value="ECO:0007669"/>
    <property type="project" value="InterPro"/>
</dbReference>
<evidence type="ECO:0000256" key="3">
    <source>
        <dbReference type="ARBA" id="ARBA00022989"/>
    </source>
</evidence>
<evidence type="ECO:0000313" key="8">
    <source>
        <dbReference type="Proteomes" id="UP000472262"/>
    </source>
</evidence>
<protein>
    <submittedName>
        <fullName evidence="7">Cholesterol 25-hydroxylase like 1, tandem duplicate 1</fullName>
    </submittedName>
</protein>
<feature type="transmembrane region" description="Helical" evidence="5">
    <location>
        <begin position="12"/>
        <end position="32"/>
    </location>
</feature>
<dbReference type="GO" id="GO:0005506">
    <property type="term" value="F:iron ion binding"/>
    <property type="evidence" value="ECO:0007669"/>
    <property type="project" value="InterPro"/>
</dbReference>
<organism evidence="7 8">
    <name type="scientific">Sinocyclocheilus grahami</name>
    <name type="common">Dianchi golden-line fish</name>
    <name type="synonym">Barbus grahami</name>
    <dbReference type="NCBI Taxonomy" id="75366"/>
    <lineage>
        <taxon>Eukaryota</taxon>
        <taxon>Metazoa</taxon>
        <taxon>Chordata</taxon>
        <taxon>Craniata</taxon>
        <taxon>Vertebrata</taxon>
        <taxon>Euteleostomi</taxon>
        <taxon>Actinopterygii</taxon>
        <taxon>Neopterygii</taxon>
        <taxon>Teleostei</taxon>
        <taxon>Ostariophysi</taxon>
        <taxon>Cypriniformes</taxon>
        <taxon>Cyprinidae</taxon>
        <taxon>Cyprininae</taxon>
        <taxon>Sinocyclocheilus</taxon>
    </lineage>
</organism>
<dbReference type="PANTHER" id="PTHR11863">
    <property type="entry name" value="STEROL DESATURASE"/>
    <property type="match status" value="1"/>
</dbReference>
<dbReference type="InterPro" id="IPR006694">
    <property type="entry name" value="Fatty_acid_hydroxylase"/>
</dbReference>
<dbReference type="GO" id="GO:0016020">
    <property type="term" value="C:membrane"/>
    <property type="evidence" value="ECO:0007669"/>
    <property type="project" value="UniProtKB-SubCell"/>
</dbReference>
<dbReference type="GO" id="GO:0016491">
    <property type="term" value="F:oxidoreductase activity"/>
    <property type="evidence" value="ECO:0007669"/>
    <property type="project" value="InterPro"/>
</dbReference>
<dbReference type="Pfam" id="PF04116">
    <property type="entry name" value="FA_hydroxylase"/>
    <property type="match status" value="1"/>
</dbReference>
<sequence length="232" mass="26948">MIVIEIKLCTKIFLLLLLIWNGLYYLLFQHFTLVSSPFFPVLLAFSSYVIFSVPFTILDVLGEISPLFKYKIQKERLLPTPPLPAFAPTVWELIAGGLGVVLIFDAQYFFWHLVHHKNPHLYRWVYAIHHDYISPFSWSTQHLSVVELMTVGFWSNIDPILLKCHPLTIWTLTVLWKTSHLVVPFGLLGGAMAHDIHHQKPSSNFAPFFSHWDRFFGTAVTVKWTKKIDKEQ</sequence>
<feature type="transmembrane region" description="Helical" evidence="5">
    <location>
        <begin position="38"/>
        <end position="62"/>
    </location>
</feature>
<name>A0A672QKI8_SINGR</name>
<feature type="domain" description="Fatty acid hydroxylase" evidence="6">
    <location>
        <begin position="100"/>
        <end position="218"/>
    </location>
</feature>
<dbReference type="AlphaFoldDB" id="A0A672QKI8"/>
<dbReference type="Ensembl" id="ENSSGRT00000081471.1">
    <property type="protein sequence ID" value="ENSSGRP00000076529.1"/>
    <property type="gene ID" value="ENSSGRG00000038792.1"/>
</dbReference>
<comment type="subcellular location">
    <subcellularLocation>
        <location evidence="1">Membrane</location>
    </subcellularLocation>
</comment>
<accession>A0A672QKI8</accession>
<keyword evidence="8" id="KW-1185">Reference proteome</keyword>
<evidence type="ECO:0000259" key="6">
    <source>
        <dbReference type="Pfam" id="PF04116"/>
    </source>
</evidence>
<reference evidence="7" key="1">
    <citation type="submission" date="2025-08" db="UniProtKB">
        <authorList>
            <consortium name="Ensembl"/>
        </authorList>
    </citation>
    <scope>IDENTIFICATION</scope>
</reference>
<dbReference type="OMA" id="YMAKFKV"/>